<dbReference type="InterPro" id="IPR000219">
    <property type="entry name" value="DH_dom"/>
</dbReference>
<dbReference type="OrthoDB" id="1716625at2759"/>
<dbReference type="Gene3D" id="1.20.900.10">
    <property type="entry name" value="Dbl homology (DH) domain"/>
    <property type="match status" value="1"/>
</dbReference>
<dbReference type="AlphaFoldDB" id="A0A9W9AWF5"/>
<feature type="compositionally biased region" description="Polar residues" evidence="1">
    <location>
        <begin position="288"/>
        <end position="309"/>
    </location>
</feature>
<reference evidence="3" key="1">
    <citation type="submission" date="2022-08" db="EMBL/GenBank/DDBJ databases">
        <title>A Global Phylogenomic Analysis of the Shiitake Genus Lentinula.</title>
        <authorList>
            <consortium name="DOE Joint Genome Institute"/>
            <person name="Sierra-Patev S."/>
            <person name="Min B."/>
            <person name="Naranjo-Ortiz M."/>
            <person name="Looney B."/>
            <person name="Konkel Z."/>
            <person name="Slot J.C."/>
            <person name="Sakamoto Y."/>
            <person name="Steenwyk J.L."/>
            <person name="Rokas A."/>
            <person name="Carro J."/>
            <person name="Camarero S."/>
            <person name="Ferreira P."/>
            <person name="Molpeceres G."/>
            <person name="Ruiz-Duenas F.J."/>
            <person name="Serrano A."/>
            <person name="Henrissat B."/>
            <person name="Drula E."/>
            <person name="Hughes K.W."/>
            <person name="Mata J.L."/>
            <person name="Ishikawa N.K."/>
            <person name="Vargas-Isla R."/>
            <person name="Ushijima S."/>
            <person name="Smith C.A."/>
            <person name="Ahrendt S."/>
            <person name="Andreopoulos W."/>
            <person name="He G."/>
            <person name="Labutti K."/>
            <person name="Lipzen A."/>
            <person name="Ng V."/>
            <person name="Riley R."/>
            <person name="Sandor L."/>
            <person name="Barry K."/>
            <person name="Martinez A.T."/>
            <person name="Xiao Y."/>
            <person name="Gibbons J.G."/>
            <person name="Terashima K."/>
            <person name="Grigoriev I.V."/>
            <person name="Hibbett D.S."/>
        </authorList>
    </citation>
    <scope>NUCLEOTIDE SEQUENCE</scope>
    <source>
        <strain evidence="3">JLM2183</strain>
    </source>
</reference>
<protein>
    <submittedName>
        <fullName evidence="3">Dbl homology domain-containing protein</fullName>
    </submittedName>
</protein>
<dbReference type="Proteomes" id="UP001150266">
    <property type="component" value="Unassembled WGS sequence"/>
</dbReference>
<evidence type="ECO:0000256" key="1">
    <source>
        <dbReference type="SAM" id="MobiDB-lite"/>
    </source>
</evidence>
<dbReference type="SUPFAM" id="SSF48065">
    <property type="entry name" value="DBL homology domain (DH-domain)"/>
    <property type="match status" value="1"/>
</dbReference>
<keyword evidence="4" id="KW-1185">Reference proteome</keyword>
<feature type="region of interest" description="Disordered" evidence="1">
    <location>
        <begin position="285"/>
        <end position="313"/>
    </location>
</feature>
<name>A0A9W9AWF5_9AGAR</name>
<dbReference type="EMBL" id="JAOTPV010000001">
    <property type="protein sequence ID" value="KAJ4490670.1"/>
    <property type="molecule type" value="Genomic_DNA"/>
</dbReference>
<gene>
    <name evidence="3" type="ORF">J3R30DRAFT_3278881</name>
</gene>
<dbReference type="InterPro" id="IPR035899">
    <property type="entry name" value="DBL_dom_sf"/>
</dbReference>
<evidence type="ECO:0000313" key="4">
    <source>
        <dbReference type="Proteomes" id="UP001150266"/>
    </source>
</evidence>
<dbReference type="GO" id="GO:0005737">
    <property type="term" value="C:cytoplasm"/>
    <property type="evidence" value="ECO:0007669"/>
    <property type="project" value="TreeGrafter"/>
</dbReference>
<evidence type="ECO:0000313" key="3">
    <source>
        <dbReference type="EMBL" id="KAJ4490670.1"/>
    </source>
</evidence>
<sequence length="393" mass="44615">MEVQRQEMIWEMRTAETAFVERLSSVVSLFIIPLRIQTTKTWIAGVPLEIAKVLDWLEDIVNLHTQIRDTLQSFQTQEIPFADISEHQDHDRVGVAYTLRSFVPRFEIYQPYLVKLSGVLEILERLVGDNGSDFGEFVRLQEKTPECRASFGNMLLEPADRVATYPGLFQKFLDVTPKDHKEYLPTLMLVHATTLVVKTLQTVKAREEEYELIKSISERIDGLPTATNLARRDRRLLCHGQLLSLDLHQHLRNSNSRWTPNAKAINTPNRTNRLVDAINDWDTRRSRSGSVKSNNSASTGVSFRSVETSSPPPPPQVMVLVFSDLVVLATTRFSLRESSNQIPQEQQGLERWTVCEDIGVTRVLEVHEIDSNVTDAAGLSHTSKLIQSLNPCT</sequence>
<dbReference type="SMART" id="SM00325">
    <property type="entry name" value="RhoGEF"/>
    <property type="match status" value="1"/>
</dbReference>
<evidence type="ECO:0000259" key="2">
    <source>
        <dbReference type="PROSITE" id="PS50010"/>
    </source>
</evidence>
<dbReference type="PROSITE" id="PS50010">
    <property type="entry name" value="DH_2"/>
    <property type="match status" value="1"/>
</dbReference>
<dbReference type="Pfam" id="PF00621">
    <property type="entry name" value="RhoGEF"/>
    <property type="match status" value="1"/>
</dbReference>
<comment type="caution">
    <text evidence="3">The sequence shown here is derived from an EMBL/GenBank/DDBJ whole genome shotgun (WGS) entry which is preliminary data.</text>
</comment>
<feature type="domain" description="DH" evidence="2">
    <location>
        <begin position="4"/>
        <end position="230"/>
    </location>
</feature>
<accession>A0A9W9AWF5</accession>
<dbReference type="GO" id="GO:0005085">
    <property type="term" value="F:guanyl-nucleotide exchange factor activity"/>
    <property type="evidence" value="ECO:0007669"/>
    <property type="project" value="InterPro"/>
</dbReference>
<proteinExistence type="predicted"/>
<organism evidence="3 4">
    <name type="scientific">Lentinula aciculospora</name>
    <dbReference type="NCBI Taxonomy" id="153920"/>
    <lineage>
        <taxon>Eukaryota</taxon>
        <taxon>Fungi</taxon>
        <taxon>Dikarya</taxon>
        <taxon>Basidiomycota</taxon>
        <taxon>Agaricomycotina</taxon>
        <taxon>Agaricomycetes</taxon>
        <taxon>Agaricomycetidae</taxon>
        <taxon>Agaricales</taxon>
        <taxon>Marasmiineae</taxon>
        <taxon>Omphalotaceae</taxon>
        <taxon>Lentinula</taxon>
    </lineage>
</organism>
<dbReference type="PANTHER" id="PTHR12673:SF159">
    <property type="entry name" value="LD03170P"/>
    <property type="match status" value="1"/>
</dbReference>
<dbReference type="PANTHER" id="PTHR12673">
    <property type="entry name" value="FACIOGENITAL DYSPLASIA PROTEIN"/>
    <property type="match status" value="1"/>
</dbReference>
<dbReference type="InterPro" id="IPR051092">
    <property type="entry name" value="FYVE_RhoGEF_PH"/>
</dbReference>